<comment type="caution">
    <text evidence="1">The sequence shown here is derived from an EMBL/GenBank/DDBJ whole genome shotgun (WGS) entry which is preliminary data.</text>
</comment>
<name>A0A1Y3BCV3_EURMA</name>
<evidence type="ECO:0000313" key="1">
    <source>
        <dbReference type="EMBL" id="OTF77386.1"/>
    </source>
</evidence>
<protein>
    <submittedName>
        <fullName evidence="1">Uncharacterized protein</fullName>
    </submittedName>
</protein>
<feature type="non-terminal residue" evidence="1">
    <location>
        <position position="1"/>
    </location>
</feature>
<keyword evidence="2" id="KW-1185">Reference proteome</keyword>
<reference evidence="1 2" key="1">
    <citation type="submission" date="2017-03" db="EMBL/GenBank/DDBJ databases">
        <title>Genome Survey of Euroglyphus maynei.</title>
        <authorList>
            <person name="Arlian L.G."/>
            <person name="Morgan M.S."/>
            <person name="Rider S.D."/>
        </authorList>
    </citation>
    <scope>NUCLEOTIDE SEQUENCE [LARGE SCALE GENOMIC DNA]</scope>
    <source>
        <strain evidence="1">Arlian Lab</strain>
        <tissue evidence="1">Whole body</tissue>
    </source>
</reference>
<evidence type="ECO:0000313" key="2">
    <source>
        <dbReference type="Proteomes" id="UP000194236"/>
    </source>
</evidence>
<dbReference type="Proteomes" id="UP000194236">
    <property type="component" value="Unassembled WGS sequence"/>
</dbReference>
<dbReference type="EMBL" id="MUJZ01032810">
    <property type="protein sequence ID" value="OTF77386.1"/>
    <property type="molecule type" value="Genomic_DNA"/>
</dbReference>
<gene>
    <name evidence="1" type="ORF">BLA29_014985</name>
</gene>
<sequence length="11" mass="1376">LEVKPHHKLQF</sequence>
<accession>A0A1Y3BCV3</accession>
<proteinExistence type="predicted"/>
<organism evidence="1 2">
    <name type="scientific">Euroglyphus maynei</name>
    <name type="common">Mayne's house dust mite</name>
    <dbReference type="NCBI Taxonomy" id="6958"/>
    <lineage>
        <taxon>Eukaryota</taxon>
        <taxon>Metazoa</taxon>
        <taxon>Ecdysozoa</taxon>
        <taxon>Arthropoda</taxon>
        <taxon>Chelicerata</taxon>
        <taxon>Arachnida</taxon>
        <taxon>Acari</taxon>
        <taxon>Acariformes</taxon>
        <taxon>Sarcoptiformes</taxon>
        <taxon>Astigmata</taxon>
        <taxon>Psoroptidia</taxon>
        <taxon>Analgoidea</taxon>
        <taxon>Pyroglyphidae</taxon>
        <taxon>Pyroglyphinae</taxon>
        <taxon>Euroglyphus</taxon>
    </lineage>
</organism>